<gene>
    <name evidence="2" type="ORF">ACFSBJ_02440</name>
</gene>
<evidence type="ECO:0000313" key="3">
    <source>
        <dbReference type="Proteomes" id="UP001597075"/>
    </source>
</evidence>
<dbReference type="EMBL" id="JBHUDL010000004">
    <property type="protein sequence ID" value="MFD1632609.1"/>
    <property type="molecule type" value="Genomic_DNA"/>
</dbReference>
<name>A0ABD6CX25_9EURY</name>
<proteinExistence type="predicted"/>
<sequence>MNRSQLSGVAYTIFGAGLVVDGAVDLRGSLDILSALTALFGVGILIVGVVSVVGADTPLGERVGIGERPTWVIVLLALAGTLLLAGGVLRLLVVV</sequence>
<keyword evidence="1" id="KW-0812">Transmembrane</keyword>
<keyword evidence="1" id="KW-1133">Transmembrane helix</keyword>
<accession>A0ABD6CX25</accession>
<keyword evidence="3" id="KW-1185">Reference proteome</keyword>
<feature type="transmembrane region" description="Helical" evidence="1">
    <location>
        <begin position="71"/>
        <end position="93"/>
    </location>
</feature>
<dbReference type="RefSeq" id="WP_256406095.1">
    <property type="nucleotide sequence ID" value="NZ_CP187151.1"/>
</dbReference>
<protein>
    <submittedName>
        <fullName evidence="2">Uncharacterized protein</fullName>
    </submittedName>
</protein>
<organism evidence="2 3">
    <name type="scientific">Haloplanus ruber</name>
    <dbReference type="NCBI Taxonomy" id="869892"/>
    <lineage>
        <taxon>Archaea</taxon>
        <taxon>Methanobacteriati</taxon>
        <taxon>Methanobacteriota</taxon>
        <taxon>Stenosarchaea group</taxon>
        <taxon>Halobacteria</taxon>
        <taxon>Halobacteriales</taxon>
        <taxon>Haloferacaceae</taxon>
        <taxon>Haloplanus</taxon>
    </lineage>
</organism>
<dbReference type="Proteomes" id="UP001597075">
    <property type="component" value="Unassembled WGS sequence"/>
</dbReference>
<keyword evidence="1" id="KW-0472">Membrane</keyword>
<comment type="caution">
    <text evidence="2">The sequence shown here is derived from an EMBL/GenBank/DDBJ whole genome shotgun (WGS) entry which is preliminary data.</text>
</comment>
<feature type="transmembrane region" description="Helical" evidence="1">
    <location>
        <begin position="32"/>
        <end position="59"/>
    </location>
</feature>
<dbReference type="AlphaFoldDB" id="A0ABD6CX25"/>
<evidence type="ECO:0000313" key="2">
    <source>
        <dbReference type="EMBL" id="MFD1632609.1"/>
    </source>
</evidence>
<evidence type="ECO:0000256" key="1">
    <source>
        <dbReference type="SAM" id="Phobius"/>
    </source>
</evidence>
<reference evidence="2 3" key="1">
    <citation type="journal article" date="2019" name="Int. J. Syst. Evol. Microbiol.">
        <title>The Global Catalogue of Microorganisms (GCM) 10K type strain sequencing project: providing services to taxonomists for standard genome sequencing and annotation.</title>
        <authorList>
            <consortium name="The Broad Institute Genomics Platform"/>
            <consortium name="The Broad Institute Genome Sequencing Center for Infectious Disease"/>
            <person name="Wu L."/>
            <person name="Ma J."/>
        </authorList>
    </citation>
    <scope>NUCLEOTIDE SEQUENCE [LARGE SCALE GENOMIC DNA]</scope>
    <source>
        <strain evidence="2 3">CGMCC 1.10594</strain>
    </source>
</reference>